<dbReference type="InterPro" id="IPR019223">
    <property type="entry name" value="DUF2147"/>
</dbReference>
<feature type="domain" description="DUF2147" evidence="2">
    <location>
        <begin position="25"/>
        <end position="126"/>
    </location>
</feature>
<feature type="signal peptide" evidence="1">
    <location>
        <begin position="1"/>
        <end position="20"/>
    </location>
</feature>
<dbReference type="RefSeq" id="WP_189682798.1">
    <property type="nucleotide sequence ID" value="NZ_BNCJ01000032.1"/>
</dbReference>
<proteinExistence type="predicted"/>
<reference evidence="3" key="2">
    <citation type="submission" date="2020-09" db="EMBL/GenBank/DDBJ databases">
        <authorList>
            <person name="Sun Q."/>
            <person name="Kim S."/>
        </authorList>
    </citation>
    <scope>NUCLEOTIDE SEQUENCE</scope>
    <source>
        <strain evidence="3">KCTC 42650</strain>
    </source>
</reference>
<feature type="chain" id="PRO_5035200109" description="DUF2147 domain-containing protein" evidence="1">
    <location>
        <begin position="21"/>
        <end position="128"/>
    </location>
</feature>
<evidence type="ECO:0000313" key="3">
    <source>
        <dbReference type="EMBL" id="GHF72575.1"/>
    </source>
</evidence>
<dbReference type="AlphaFoldDB" id="A0A8J3H1G9"/>
<dbReference type="Proteomes" id="UP000626220">
    <property type="component" value="Unassembled WGS sequence"/>
</dbReference>
<keyword evidence="1" id="KW-0732">Signal</keyword>
<keyword evidence="4" id="KW-1185">Reference proteome</keyword>
<dbReference type="EMBL" id="BNCJ01000032">
    <property type="protein sequence ID" value="GHF72575.1"/>
    <property type="molecule type" value="Genomic_DNA"/>
</dbReference>
<dbReference type="PANTHER" id="PTHR36919">
    <property type="entry name" value="BLR1215 PROTEIN"/>
    <property type="match status" value="1"/>
</dbReference>
<dbReference type="Gene3D" id="2.40.128.520">
    <property type="match status" value="1"/>
</dbReference>
<name>A0A8J3H1G9_9RHOB</name>
<organism evidence="3 4">
    <name type="scientific">Seohaeicola zhoushanensis</name>
    <dbReference type="NCBI Taxonomy" id="1569283"/>
    <lineage>
        <taxon>Bacteria</taxon>
        <taxon>Pseudomonadati</taxon>
        <taxon>Pseudomonadota</taxon>
        <taxon>Alphaproteobacteria</taxon>
        <taxon>Rhodobacterales</taxon>
        <taxon>Roseobacteraceae</taxon>
        <taxon>Seohaeicola</taxon>
    </lineage>
</organism>
<dbReference type="PANTHER" id="PTHR36919:SF2">
    <property type="entry name" value="BLL6627 PROTEIN"/>
    <property type="match status" value="1"/>
</dbReference>
<gene>
    <name evidence="3" type="ORF">GCM10017056_49360</name>
</gene>
<sequence>MKRLVLGAVAALAMGGAAWADPVEGIWQTEPDAGSYAHVEMGPCGAAICGTFLKTFKDGGEYQSPNLGKKVVIDMVPNGDGSYAGQVWRPSNDKVYTGKMQLSGNSLAMSGCVMGGLICSKQTWTRVK</sequence>
<evidence type="ECO:0000256" key="1">
    <source>
        <dbReference type="SAM" id="SignalP"/>
    </source>
</evidence>
<accession>A0A8J3H1G9</accession>
<evidence type="ECO:0000313" key="4">
    <source>
        <dbReference type="Proteomes" id="UP000626220"/>
    </source>
</evidence>
<protein>
    <recommendedName>
        <fullName evidence="2">DUF2147 domain-containing protein</fullName>
    </recommendedName>
</protein>
<evidence type="ECO:0000259" key="2">
    <source>
        <dbReference type="Pfam" id="PF09917"/>
    </source>
</evidence>
<dbReference type="Pfam" id="PF09917">
    <property type="entry name" value="DUF2147"/>
    <property type="match status" value="1"/>
</dbReference>
<comment type="caution">
    <text evidence="3">The sequence shown here is derived from an EMBL/GenBank/DDBJ whole genome shotgun (WGS) entry which is preliminary data.</text>
</comment>
<reference evidence="3" key="1">
    <citation type="journal article" date="2014" name="Int. J. Syst. Evol. Microbiol.">
        <title>Complete genome sequence of Corynebacterium casei LMG S-19264T (=DSM 44701T), isolated from a smear-ripened cheese.</title>
        <authorList>
            <consortium name="US DOE Joint Genome Institute (JGI-PGF)"/>
            <person name="Walter F."/>
            <person name="Albersmeier A."/>
            <person name="Kalinowski J."/>
            <person name="Ruckert C."/>
        </authorList>
    </citation>
    <scope>NUCLEOTIDE SEQUENCE</scope>
    <source>
        <strain evidence="3">KCTC 42650</strain>
    </source>
</reference>